<dbReference type="SUPFAM" id="SSF53335">
    <property type="entry name" value="S-adenosyl-L-methionine-dependent methyltransferases"/>
    <property type="match status" value="1"/>
</dbReference>
<dbReference type="InterPro" id="IPR029063">
    <property type="entry name" value="SAM-dependent_MTases_sf"/>
</dbReference>
<dbReference type="CDD" id="cd02440">
    <property type="entry name" value="AdoMet_MTases"/>
    <property type="match status" value="1"/>
</dbReference>
<evidence type="ECO:0000313" key="1">
    <source>
        <dbReference type="EMBL" id="PJE76911.1"/>
    </source>
</evidence>
<comment type="caution">
    <text evidence="1">The sequence shown here is derived from an EMBL/GenBank/DDBJ whole genome shotgun (WGS) entry which is preliminary data.</text>
</comment>
<dbReference type="Proteomes" id="UP000231436">
    <property type="component" value="Unassembled WGS sequence"/>
</dbReference>
<dbReference type="EMBL" id="PFEU01000008">
    <property type="protein sequence ID" value="PJE76911.1"/>
    <property type="molecule type" value="Genomic_DNA"/>
</dbReference>
<accession>A0A2M8LHI5</accession>
<organism evidence="1 2">
    <name type="scientific">Candidatus Uhrbacteria bacterium CG10_big_fil_rev_8_21_14_0_10_48_16</name>
    <dbReference type="NCBI Taxonomy" id="1975038"/>
    <lineage>
        <taxon>Bacteria</taxon>
        <taxon>Candidatus Uhriibacteriota</taxon>
    </lineage>
</organism>
<proteinExistence type="predicted"/>
<sequence length="266" mass="31113">MWKHRKYKIDISMERTEKKTVEEVVSHGNIDAQYVLDHPEMFHEKSIRTAKQHAQRYQFAKRFVKDKHVLDIACGTGYGSRILDVHSYASYIGVDIDPDSIELAKERYAPNNPRAVFFTDDATSLRHTPIPSESIDVAISFETIEHTPFYRDFLKHMHDKLKKDGLFIVSTPNRDVTHPGTDFSHKPTWDFHTQEWVLEEFLALLDEEKFSPVQIYAQSFRAHKLFGFNIPGLGRILRHLSLTVVPWNLFRFFGKANFYILVCKKK</sequence>
<protein>
    <submittedName>
        <fullName evidence="1">Uncharacterized protein</fullName>
    </submittedName>
</protein>
<dbReference type="PANTHER" id="PTHR43861">
    <property type="entry name" value="TRANS-ACONITATE 2-METHYLTRANSFERASE-RELATED"/>
    <property type="match status" value="1"/>
</dbReference>
<dbReference type="Pfam" id="PF13489">
    <property type="entry name" value="Methyltransf_23"/>
    <property type="match status" value="1"/>
</dbReference>
<gene>
    <name evidence="1" type="ORF">COV05_01800</name>
</gene>
<name>A0A2M8LHI5_9BACT</name>
<evidence type="ECO:0000313" key="2">
    <source>
        <dbReference type="Proteomes" id="UP000231436"/>
    </source>
</evidence>
<dbReference type="AlphaFoldDB" id="A0A2M8LHI5"/>
<dbReference type="Gene3D" id="3.40.50.150">
    <property type="entry name" value="Vaccinia Virus protein VP39"/>
    <property type="match status" value="1"/>
</dbReference>
<reference evidence="2" key="1">
    <citation type="submission" date="2017-09" db="EMBL/GenBank/DDBJ databases">
        <title>Depth-based differentiation of microbial function through sediment-hosted aquifers and enrichment of novel symbionts in the deep terrestrial subsurface.</title>
        <authorList>
            <person name="Probst A.J."/>
            <person name="Ladd B."/>
            <person name="Jarett J.K."/>
            <person name="Geller-Mcgrath D.E."/>
            <person name="Sieber C.M.K."/>
            <person name="Emerson J.B."/>
            <person name="Anantharaman K."/>
            <person name="Thomas B.C."/>
            <person name="Malmstrom R."/>
            <person name="Stieglmeier M."/>
            <person name="Klingl A."/>
            <person name="Woyke T."/>
            <person name="Ryan C.M."/>
            <person name="Banfield J.F."/>
        </authorList>
    </citation>
    <scope>NUCLEOTIDE SEQUENCE [LARGE SCALE GENOMIC DNA]</scope>
</reference>